<keyword evidence="1" id="KW-0812">Transmembrane</keyword>
<proteinExistence type="predicted"/>
<dbReference type="GO" id="GO:0016020">
    <property type="term" value="C:membrane"/>
    <property type="evidence" value="ECO:0007669"/>
    <property type="project" value="InterPro"/>
</dbReference>
<gene>
    <name evidence="4" type="ORF">EIB73_11615</name>
</gene>
<dbReference type="RefSeq" id="WP_125025433.1">
    <property type="nucleotide sequence ID" value="NZ_CP034159.1"/>
</dbReference>
<evidence type="ECO:0000259" key="2">
    <source>
        <dbReference type="Pfam" id="PF06580"/>
    </source>
</evidence>
<dbReference type="PANTHER" id="PTHR34220:SF7">
    <property type="entry name" value="SENSOR HISTIDINE KINASE YPDA"/>
    <property type="match status" value="1"/>
</dbReference>
<dbReference type="Pfam" id="PF06580">
    <property type="entry name" value="His_kinase"/>
    <property type="match status" value="1"/>
</dbReference>
<feature type="transmembrane region" description="Helical" evidence="1">
    <location>
        <begin position="207"/>
        <end position="224"/>
    </location>
</feature>
<dbReference type="Gene3D" id="3.30.565.10">
    <property type="entry name" value="Histidine kinase-like ATPase, C-terminal domain"/>
    <property type="match status" value="1"/>
</dbReference>
<dbReference type="InterPro" id="IPR036890">
    <property type="entry name" value="HATPase_C_sf"/>
</dbReference>
<name>A0A3G8XMM3_9FLAO</name>
<feature type="transmembrane region" description="Helical" evidence="1">
    <location>
        <begin position="17"/>
        <end position="37"/>
    </location>
</feature>
<dbReference type="InterPro" id="IPR050640">
    <property type="entry name" value="Bact_2-comp_sensor_kinase"/>
</dbReference>
<feature type="transmembrane region" description="Helical" evidence="1">
    <location>
        <begin position="44"/>
        <end position="62"/>
    </location>
</feature>
<organism evidence="4 5">
    <name type="scientific">Kaistella carnis</name>
    <dbReference type="NCBI Taxonomy" id="1241979"/>
    <lineage>
        <taxon>Bacteria</taxon>
        <taxon>Pseudomonadati</taxon>
        <taxon>Bacteroidota</taxon>
        <taxon>Flavobacteriia</taxon>
        <taxon>Flavobacteriales</taxon>
        <taxon>Weeksellaceae</taxon>
        <taxon>Chryseobacterium group</taxon>
        <taxon>Kaistella</taxon>
    </lineage>
</organism>
<keyword evidence="1" id="KW-1133">Transmembrane helix</keyword>
<keyword evidence="5" id="KW-1185">Reference proteome</keyword>
<feature type="transmembrane region" description="Helical" evidence="1">
    <location>
        <begin position="108"/>
        <end position="130"/>
    </location>
</feature>
<dbReference type="Proteomes" id="UP000270185">
    <property type="component" value="Chromosome"/>
</dbReference>
<keyword evidence="1" id="KW-0472">Membrane</keyword>
<dbReference type="SUPFAM" id="SSF55874">
    <property type="entry name" value="ATPase domain of HSP90 chaperone/DNA topoisomerase II/histidine kinase"/>
    <property type="match status" value="1"/>
</dbReference>
<feature type="transmembrane region" description="Helical" evidence="1">
    <location>
        <begin position="82"/>
        <end position="101"/>
    </location>
</feature>
<dbReference type="OrthoDB" id="6190788at2"/>
<evidence type="ECO:0000313" key="4">
    <source>
        <dbReference type="EMBL" id="AZI33793.1"/>
    </source>
</evidence>
<dbReference type="Pfam" id="PF07695">
    <property type="entry name" value="7TMR-DISM_7TM"/>
    <property type="match status" value="1"/>
</dbReference>
<dbReference type="AlphaFoldDB" id="A0A3G8XMM3"/>
<evidence type="ECO:0000259" key="3">
    <source>
        <dbReference type="Pfam" id="PF07695"/>
    </source>
</evidence>
<evidence type="ECO:0008006" key="6">
    <source>
        <dbReference type="Google" id="ProtNLM"/>
    </source>
</evidence>
<dbReference type="InterPro" id="IPR010559">
    <property type="entry name" value="Sig_transdc_His_kin_internal"/>
</dbReference>
<dbReference type="EMBL" id="CP034159">
    <property type="protein sequence ID" value="AZI33793.1"/>
    <property type="molecule type" value="Genomic_DNA"/>
</dbReference>
<dbReference type="GO" id="GO:0000155">
    <property type="term" value="F:phosphorelay sensor kinase activity"/>
    <property type="evidence" value="ECO:0007669"/>
    <property type="project" value="InterPro"/>
</dbReference>
<dbReference type="InterPro" id="IPR011623">
    <property type="entry name" value="7TMR_DISM_rcpt_extracell_dom1"/>
</dbReference>
<feature type="domain" description="7TM-DISM receptor extracellular" evidence="3">
    <location>
        <begin position="16"/>
        <end position="226"/>
    </location>
</feature>
<evidence type="ECO:0000256" key="1">
    <source>
        <dbReference type="SAM" id="Phobius"/>
    </source>
</evidence>
<feature type="transmembrane region" description="Helical" evidence="1">
    <location>
        <begin position="169"/>
        <end position="187"/>
    </location>
</feature>
<dbReference type="KEGG" id="ccas:EIB73_11615"/>
<reference evidence="5" key="1">
    <citation type="submission" date="2018-11" db="EMBL/GenBank/DDBJ databases">
        <title>Proposal to divide the Flavobacteriaceae and reorganize its genera based on Amino Acid Identity values calculated from whole genome sequences.</title>
        <authorList>
            <person name="Nicholson A.C."/>
            <person name="Gulvik C.A."/>
            <person name="Whitney A.M."/>
            <person name="Humrighouse B.W."/>
            <person name="Bell M."/>
            <person name="Holmes B."/>
            <person name="Steigerwalt A.G."/>
            <person name="Villarma A."/>
            <person name="Sheth M."/>
            <person name="Batra D."/>
            <person name="Pryor J."/>
            <person name="Bernardet J.-F."/>
            <person name="Hugo C."/>
            <person name="Kampfer P."/>
            <person name="Newman J.D."/>
            <person name="McQuiston J.R."/>
        </authorList>
    </citation>
    <scope>NUCLEOTIDE SEQUENCE [LARGE SCALE GENOMIC DNA]</scope>
    <source>
        <strain evidence="5">G0081</strain>
    </source>
</reference>
<feature type="transmembrane region" description="Helical" evidence="1">
    <location>
        <begin position="142"/>
        <end position="162"/>
    </location>
</feature>
<evidence type="ECO:0000313" key="5">
    <source>
        <dbReference type="Proteomes" id="UP000270185"/>
    </source>
</evidence>
<feature type="domain" description="Signal transduction histidine kinase internal region" evidence="2">
    <location>
        <begin position="280"/>
        <end position="358"/>
    </location>
</feature>
<sequence length="483" mass="56495">MSDILSFIIERDTYNSILYAVLGGLFLLSAFHLVMFFQNRDKSYLLYSFYTFFCFLAYIPVVDSGFLLNLSQYYGLDFRSKQFFTIICNSLYFLFFAHFLNVKKKNIVWYRIIVLPVFAYMVVATLTFLLLKGGFGDEYFNWFNRAYTFLITVQTLISFYILMLIKNNLKYYIIFGGVILFLCSIIGEHQIRELPFLNLTKKTGDFIYFIGLFIENLAFSFALGHRQRNIYIEKLSSDKNLIEELKKSEILKDRVNLENERRLSTENEKIKYLQDISELKLSILQTQMNPHFIFNALNSIKYYIEKNDAALAVNYLTKFSKLIRTILTASRMKEFTLEEELQTIQVYVDIENLRFNNEMDFTIEVSPEVDEHKIKLPPMVLQPYIENAIIHGIATSDTKKIDLKVSQEKNSIFIKIKDNGIGRRESEKNQNKTKKFGKSLGTKIADEMLKNYFGSDSYSIVYHDLEENNHSCGTMVVLQIPAP</sequence>
<accession>A0A3G8XMM3</accession>
<dbReference type="PANTHER" id="PTHR34220">
    <property type="entry name" value="SENSOR HISTIDINE KINASE YPDA"/>
    <property type="match status" value="1"/>
</dbReference>
<protein>
    <recommendedName>
        <fullName evidence="6">Sensor histidine kinase</fullName>
    </recommendedName>
</protein>